<dbReference type="Pfam" id="PF00005">
    <property type="entry name" value="ABC_tran"/>
    <property type="match status" value="1"/>
</dbReference>
<keyword evidence="4" id="KW-1003">Cell membrane</keyword>
<evidence type="ECO:0000256" key="10">
    <source>
        <dbReference type="ARBA" id="ARBA00058018"/>
    </source>
</evidence>
<evidence type="ECO:0000256" key="3">
    <source>
        <dbReference type="ARBA" id="ARBA00022448"/>
    </source>
</evidence>
<proteinExistence type="inferred from homology"/>
<dbReference type="GO" id="GO:0015833">
    <property type="term" value="P:peptide transport"/>
    <property type="evidence" value="ECO:0007669"/>
    <property type="project" value="InterPro"/>
</dbReference>
<keyword evidence="6 13" id="KW-0067">ATP-binding</keyword>
<evidence type="ECO:0000256" key="8">
    <source>
        <dbReference type="ARBA" id="ARBA00038852"/>
    </source>
</evidence>
<evidence type="ECO:0000256" key="9">
    <source>
        <dbReference type="ARBA" id="ARBA00047356"/>
    </source>
</evidence>
<comment type="catalytic activity">
    <reaction evidence="9">
        <text>a dipeptide(out) + ATP + H2O = a dipeptide(in) + ADP + phosphate + H(+)</text>
        <dbReference type="Rhea" id="RHEA:23120"/>
        <dbReference type="ChEBI" id="CHEBI:15377"/>
        <dbReference type="ChEBI" id="CHEBI:15378"/>
        <dbReference type="ChEBI" id="CHEBI:30616"/>
        <dbReference type="ChEBI" id="CHEBI:43474"/>
        <dbReference type="ChEBI" id="CHEBI:90799"/>
        <dbReference type="ChEBI" id="CHEBI:456216"/>
        <dbReference type="EC" id="7.4.2.9"/>
    </reaction>
</comment>
<comment type="subcellular location">
    <subcellularLocation>
        <location evidence="1">Cell inner membrane</location>
        <topology evidence="1">Peripheral membrane protein</topology>
    </subcellularLocation>
</comment>
<dbReference type="CDD" id="cd03257">
    <property type="entry name" value="ABC_NikE_OppD_transporters"/>
    <property type="match status" value="1"/>
</dbReference>
<dbReference type="PANTHER" id="PTHR43297">
    <property type="entry name" value="OLIGOPEPTIDE TRANSPORT ATP-BINDING PROTEIN APPD"/>
    <property type="match status" value="1"/>
</dbReference>
<dbReference type="GO" id="GO:0005886">
    <property type="term" value="C:plasma membrane"/>
    <property type="evidence" value="ECO:0007669"/>
    <property type="project" value="UniProtKB-SubCell"/>
</dbReference>
<evidence type="ECO:0000256" key="5">
    <source>
        <dbReference type="ARBA" id="ARBA00022741"/>
    </source>
</evidence>
<dbReference type="SMART" id="SM00382">
    <property type="entry name" value="AAA"/>
    <property type="match status" value="1"/>
</dbReference>
<evidence type="ECO:0000256" key="11">
    <source>
        <dbReference type="ARBA" id="ARBA00065473"/>
    </source>
</evidence>
<gene>
    <name evidence="13" type="ORF">D3879_22785</name>
</gene>
<dbReference type="InterPro" id="IPR027417">
    <property type="entry name" value="P-loop_NTPase"/>
</dbReference>
<organism evidence="13 14">
    <name type="scientific">Pseudomonas cavernicola</name>
    <dbReference type="NCBI Taxonomy" id="2320866"/>
    <lineage>
        <taxon>Bacteria</taxon>
        <taxon>Pseudomonadati</taxon>
        <taxon>Pseudomonadota</taxon>
        <taxon>Gammaproteobacteria</taxon>
        <taxon>Pseudomonadales</taxon>
        <taxon>Pseudomonadaceae</taxon>
        <taxon>Pseudomonas</taxon>
    </lineage>
</organism>
<dbReference type="FunFam" id="3.40.50.300:FF:000016">
    <property type="entry name" value="Oligopeptide ABC transporter ATP-binding component"/>
    <property type="match status" value="1"/>
</dbReference>
<dbReference type="InterPro" id="IPR003593">
    <property type="entry name" value="AAA+_ATPase"/>
</dbReference>
<dbReference type="RefSeq" id="WP_119956510.1">
    <property type="nucleotide sequence ID" value="NZ_QYUR01000008.1"/>
</dbReference>
<keyword evidence="7" id="KW-0472">Membrane</keyword>
<sequence>MQPLLDIRDLHVAFSAGRSSVPVVRGVDLQVGRGEIVGLVGESGSGKSVTCMAAMGLLDGNARLRGEMRWDGQPIPSQDDRAMSRLRGSQLAMIFQDPMSALNPVQTVGRQLYEAIRLNDPDRSGRHALKQRALELLGFVGVPAPEQRLDAYPHQLSGGLNQRVVIAMMLAGNPRLLIADEPTTALDVTVQAQIIDLLRQLRDQRDMSIILVTHDLGVVVQACDRVVVMYCGQIVESGPVDAVFRSPLHPYTQGLLASLPRIDSDEDSLTPIPGLLPPPQELGVGCAFAPRCPSASGICLNSMPASQHSEAGRMFACFSPFSMQSTRVQQR</sequence>
<evidence type="ECO:0000256" key="2">
    <source>
        <dbReference type="ARBA" id="ARBA00005417"/>
    </source>
</evidence>
<comment type="function">
    <text evidence="10">Part of the ABC transporter DppABCDF involved in the uptake of various di/tripeptides. Is also involved in the uptake of phaseolotoxin, a toxic tripeptide inhibiting the enzyme ornithine carbamoyltransferase. Responsible for energy coupling to the transport system.</text>
</comment>
<reference evidence="13 14" key="1">
    <citation type="submission" date="2018-09" db="EMBL/GenBank/DDBJ databases">
        <authorList>
            <person name="Zhu H."/>
        </authorList>
    </citation>
    <scope>NUCLEOTIDE SEQUENCE [LARGE SCALE GENOMIC DNA]</scope>
    <source>
        <strain evidence="13 14">K1S02-6</strain>
    </source>
</reference>
<keyword evidence="3" id="KW-0813">Transport</keyword>
<dbReference type="InterPro" id="IPR013563">
    <property type="entry name" value="Oligopep_ABC_C"/>
</dbReference>
<comment type="subunit">
    <text evidence="11">The complex is composed of two ATP-binding proteins (DppD and DppF), two transmembrane proteins (DppB and DppC) and a solute-binding protein (DppA1-A5). Five orthologous SBPs (DppA1-A5) are present in P.aeruginosa, which increases the substrate specificity of the DppBCDF transporter.</text>
</comment>
<dbReference type="Pfam" id="PF08352">
    <property type="entry name" value="oligo_HPY"/>
    <property type="match status" value="1"/>
</dbReference>
<comment type="caution">
    <text evidence="13">The sequence shown here is derived from an EMBL/GenBank/DDBJ whole genome shotgun (WGS) entry which is preliminary data.</text>
</comment>
<evidence type="ECO:0000256" key="4">
    <source>
        <dbReference type="ARBA" id="ARBA00022475"/>
    </source>
</evidence>
<dbReference type="Gene3D" id="3.40.50.300">
    <property type="entry name" value="P-loop containing nucleotide triphosphate hydrolases"/>
    <property type="match status" value="1"/>
</dbReference>
<accession>A0A418X895</accession>
<keyword evidence="14" id="KW-1185">Reference proteome</keyword>
<dbReference type="PANTHER" id="PTHR43297:SF2">
    <property type="entry name" value="DIPEPTIDE TRANSPORT ATP-BINDING PROTEIN DPPD"/>
    <property type="match status" value="1"/>
</dbReference>
<keyword evidence="5" id="KW-0547">Nucleotide-binding</keyword>
<dbReference type="GO" id="GO:0016887">
    <property type="term" value="F:ATP hydrolysis activity"/>
    <property type="evidence" value="ECO:0007669"/>
    <property type="project" value="InterPro"/>
</dbReference>
<dbReference type="PROSITE" id="PS50893">
    <property type="entry name" value="ABC_TRANSPORTER_2"/>
    <property type="match status" value="1"/>
</dbReference>
<dbReference type="NCBIfam" id="TIGR01727">
    <property type="entry name" value="oligo_HPY"/>
    <property type="match status" value="1"/>
</dbReference>
<protein>
    <recommendedName>
        <fullName evidence="8">ABC-type dipeptide transporter</fullName>
        <ecNumber evidence="8">7.4.2.9</ecNumber>
    </recommendedName>
</protein>
<evidence type="ECO:0000256" key="1">
    <source>
        <dbReference type="ARBA" id="ARBA00004417"/>
    </source>
</evidence>
<dbReference type="AlphaFoldDB" id="A0A418X895"/>
<evidence type="ECO:0000256" key="6">
    <source>
        <dbReference type="ARBA" id="ARBA00022840"/>
    </source>
</evidence>
<evidence type="ECO:0000256" key="7">
    <source>
        <dbReference type="ARBA" id="ARBA00023136"/>
    </source>
</evidence>
<dbReference type="EMBL" id="QYUR01000008">
    <property type="protein sequence ID" value="RJG08709.1"/>
    <property type="molecule type" value="Genomic_DNA"/>
</dbReference>
<name>A0A418X895_9PSED</name>
<dbReference type="GO" id="GO:0055085">
    <property type="term" value="P:transmembrane transport"/>
    <property type="evidence" value="ECO:0007669"/>
    <property type="project" value="UniProtKB-ARBA"/>
</dbReference>
<comment type="similarity">
    <text evidence="2">Belongs to the ABC transporter superfamily.</text>
</comment>
<dbReference type="EC" id="7.4.2.9" evidence="8"/>
<evidence type="ECO:0000313" key="14">
    <source>
        <dbReference type="Proteomes" id="UP000284021"/>
    </source>
</evidence>
<dbReference type="GO" id="GO:0005524">
    <property type="term" value="F:ATP binding"/>
    <property type="evidence" value="ECO:0007669"/>
    <property type="project" value="UniProtKB-KW"/>
</dbReference>
<dbReference type="SUPFAM" id="SSF52540">
    <property type="entry name" value="P-loop containing nucleoside triphosphate hydrolases"/>
    <property type="match status" value="1"/>
</dbReference>
<dbReference type="InterPro" id="IPR003439">
    <property type="entry name" value="ABC_transporter-like_ATP-bd"/>
</dbReference>
<dbReference type="OrthoDB" id="9802264at2"/>
<evidence type="ECO:0000313" key="13">
    <source>
        <dbReference type="EMBL" id="RJG08709.1"/>
    </source>
</evidence>
<feature type="domain" description="ABC transporter" evidence="12">
    <location>
        <begin position="7"/>
        <end position="256"/>
    </location>
</feature>
<evidence type="ECO:0000259" key="12">
    <source>
        <dbReference type="PROSITE" id="PS50893"/>
    </source>
</evidence>
<dbReference type="InterPro" id="IPR050388">
    <property type="entry name" value="ABC_Ni/Peptide_Import"/>
</dbReference>
<dbReference type="Proteomes" id="UP000284021">
    <property type="component" value="Unassembled WGS sequence"/>
</dbReference>